<evidence type="ECO:0000313" key="2">
    <source>
        <dbReference type="EMBL" id="KAF4341966.1"/>
    </source>
</evidence>
<dbReference type="PANTHER" id="PTHR35910">
    <property type="entry name" value="2EXR DOMAIN-CONTAINING PROTEIN"/>
    <property type="match status" value="1"/>
</dbReference>
<gene>
    <name evidence="2" type="ORF">FBEOM_4132</name>
</gene>
<keyword evidence="3" id="KW-1185">Reference proteome</keyword>
<dbReference type="InterPro" id="IPR045518">
    <property type="entry name" value="2EXR"/>
</dbReference>
<proteinExistence type="predicted"/>
<dbReference type="PANTHER" id="PTHR35910:SF1">
    <property type="entry name" value="2EXR DOMAIN-CONTAINING PROTEIN"/>
    <property type="match status" value="1"/>
</dbReference>
<name>A0A9P5DYJ5_9HYPO</name>
<feature type="domain" description="2EXR" evidence="1">
    <location>
        <begin position="23"/>
        <end position="126"/>
    </location>
</feature>
<comment type="caution">
    <text evidence="2">The sequence shown here is derived from an EMBL/GenBank/DDBJ whole genome shotgun (WGS) entry which is preliminary data.</text>
</comment>
<evidence type="ECO:0000313" key="3">
    <source>
        <dbReference type="Proteomes" id="UP000730481"/>
    </source>
</evidence>
<evidence type="ECO:0000259" key="1">
    <source>
        <dbReference type="Pfam" id="PF20150"/>
    </source>
</evidence>
<organism evidence="2 3">
    <name type="scientific">Fusarium beomiforme</name>
    <dbReference type="NCBI Taxonomy" id="44412"/>
    <lineage>
        <taxon>Eukaryota</taxon>
        <taxon>Fungi</taxon>
        <taxon>Dikarya</taxon>
        <taxon>Ascomycota</taxon>
        <taxon>Pezizomycotina</taxon>
        <taxon>Sordariomycetes</taxon>
        <taxon>Hypocreomycetidae</taxon>
        <taxon>Hypocreales</taxon>
        <taxon>Nectriaceae</taxon>
        <taxon>Fusarium</taxon>
        <taxon>Fusarium burgessii species complex</taxon>
    </lineage>
</organism>
<protein>
    <recommendedName>
        <fullName evidence="1">2EXR domain-containing protein</fullName>
    </recommendedName>
</protein>
<sequence>MAQPPSTGQEYIRLSVRRPSGQFFLFEYLPSDLRYKIWEEGLSNYRHIKVLLVSKETGCDFQEGCDPPSYEILVEKGATFSALLQATQDSRAVAMNFYRVQLPCLRMNAEQRYPGTLYLCPDLDTVEIDTSGKHGGKQYLEHFGEFSHDIFLNDRHHVGLTSLALQSQSQHNRRVLALQDTHHRMLYRQGLQRLERIVLVQRATKPLVQYGSDLRVISSSPSEPGRVTKEYDASVFHDDASYYTNELTNAYIGKPNPRRGVYSLALLLHDLNVATERIYHDFMLTYDETEDPNEAPPPSIGFWLFPLHVIGPFYLQNLDPWTDLPDDDQERIIYEDRVLD</sequence>
<dbReference type="Pfam" id="PF20150">
    <property type="entry name" value="2EXR"/>
    <property type="match status" value="1"/>
</dbReference>
<reference evidence="2" key="1">
    <citation type="journal article" date="2017" name="Mycologia">
        <title>Fusarium algeriense, sp. nov., a novel toxigenic crown rot pathogen of durum wheat from Algeria is nested in the Fusarium burgessii species complex.</title>
        <authorList>
            <person name="Laraba I."/>
            <person name="Keddad A."/>
            <person name="Boureghda H."/>
            <person name="Abdallah N."/>
            <person name="Vaughan M.M."/>
            <person name="Proctor R.H."/>
            <person name="Busman M."/>
            <person name="O'Donnell K."/>
        </authorList>
    </citation>
    <scope>NUCLEOTIDE SEQUENCE</scope>
    <source>
        <strain evidence="2">NRRL 25174</strain>
    </source>
</reference>
<reference evidence="2" key="2">
    <citation type="submission" date="2020-02" db="EMBL/GenBank/DDBJ databases">
        <title>Identification and distribution of gene clusters putatively required for synthesis of sphingolipid metabolism inhibitors in phylogenetically diverse species of the filamentous fungus Fusarium.</title>
        <authorList>
            <person name="Kim H.-S."/>
            <person name="Busman M."/>
            <person name="Brown D.W."/>
            <person name="Divon H."/>
            <person name="Uhlig S."/>
            <person name="Proctor R.H."/>
        </authorList>
    </citation>
    <scope>NUCLEOTIDE SEQUENCE</scope>
    <source>
        <strain evidence="2">NRRL 25174</strain>
    </source>
</reference>
<dbReference type="Proteomes" id="UP000730481">
    <property type="component" value="Unassembled WGS sequence"/>
</dbReference>
<dbReference type="OrthoDB" id="3469466at2759"/>
<accession>A0A9P5DYJ5</accession>
<dbReference type="AlphaFoldDB" id="A0A9P5DYJ5"/>
<dbReference type="EMBL" id="PVQB02000167">
    <property type="protein sequence ID" value="KAF4341966.1"/>
    <property type="molecule type" value="Genomic_DNA"/>
</dbReference>